<dbReference type="Pfam" id="PF00724">
    <property type="entry name" value="Oxidored_FMN"/>
    <property type="match status" value="1"/>
</dbReference>
<sequence>MELKTLFSPEKIGNVEIKNRIVRSATYTHSATNDGYVTDEMIKFHTDLANGGIGLMITGITTVDKIGTISPGQACLYDDSYIEGQKKFVDAIHECSDAKIAPQLSHSGRQGLTPIAPSAITFKEDDRMPKELTNEEVKEVITNFINAGRRAYESGYDMIQLNSGHGWLLCNFLSPFTNKRTDEYGGSMPNRMRMLVEIYNGIVDEVGKSFPIIVKLQTQDFIEEGISLDEGKSIAKTLVDLGFAAIEPSGGSGEISRLYKIRYPSIKVQSQDDENYFLPAVKKLKPIMKDSKIILMGGVRNPLTAEKLLQENTTDFIAMSRPLICEPDLPNRWKDGDLSPPLCNSCNSCYFSTRSGIVACTVKEKLLKEKLNS</sequence>
<dbReference type="EMBL" id="LAZR01003308">
    <property type="protein sequence ID" value="KKN19714.1"/>
    <property type="molecule type" value="Genomic_DNA"/>
</dbReference>
<dbReference type="GO" id="GO:0016491">
    <property type="term" value="F:oxidoreductase activity"/>
    <property type="evidence" value="ECO:0007669"/>
    <property type="project" value="UniProtKB-KW"/>
</dbReference>
<dbReference type="CDD" id="cd02803">
    <property type="entry name" value="OYE_like_FMN_family"/>
    <property type="match status" value="1"/>
</dbReference>
<proteinExistence type="predicted"/>
<dbReference type="InterPro" id="IPR013785">
    <property type="entry name" value="Aldolase_TIM"/>
</dbReference>
<evidence type="ECO:0000313" key="4">
    <source>
        <dbReference type="EMBL" id="KKN19714.1"/>
    </source>
</evidence>
<evidence type="ECO:0000256" key="1">
    <source>
        <dbReference type="ARBA" id="ARBA00022630"/>
    </source>
</evidence>
<evidence type="ECO:0000256" key="2">
    <source>
        <dbReference type="ARBA" id="ARBA00023002"/>
    </source>
</evidence>
<protein>
    <recommendedName>
        <fullName evidence="3">NADH:flavin oxidoreductase/NADH oxidase N-terminal domain-containing protein</fullName>
    </recommendedName>
</protein>
<keyword evidence="1" id="KW-0285">Flavoprotein</keyword>
<reference evidence="4" key="1">
    <citation type="journal article" date="2015" name="Nature">
        <title>Complex archaea that bridge the gap between prokaryotes and eukaryotes.</title>
        <authorList>
            <person name="Spang A."/>
            <person name="Saw J.H."/>
            <person name="Jorgensen S.L."/>
            <person name="Zaremba-Niedzwiedzka K."/>
            <person name="Martijn J."/>
            <person name="Lind A.E."/>
            <person name="van Eijk R."/>
            <person name="Schleper C."/>
            <person name="Guy L."/>
            <person name="Ettema T.J."/>
        </authorList>
    </citation>
    <scope>NUCLEOTIDE SEQUENCE</scope>
</reference>
<dbReference type="Gene3D" id="3.20.20.70">
    <property type="entry name" value="Aldolase class I"/>
    <property type="match status" value="1"/>
</dbReference>
<comment type="caution">
    <text evidence="4">The sequence shown here is derived from an EMBL/GenBank/DDBJ whole genome shotgun (WGS) entry which is preliminary data.</text>
</comment>
<organism evidence="4">
    <name type="scientific">marine sediment metagenome</name>
    <dbReference type="NCBI Taxonomy" id="412755"/>
    <lineage>
        <taxon>unclassified sequences</taxon>
        <taxon>metagenomes</taxon>
        <taxon>ecological metagenomes</taxon>
    </lineage>
</organism>
<gene>
    <name evidence="4" type="ORF">LCGC14_0942910</name>
</gene>
<evidence type="ECO:0000259" key="3">
    <source>
        <dbReference type="Pfam" id="PF00724"/>
    </source>
</evidence>
<name>A0A0F9NP68_9ZZZZ</name>
<keyword evidence="2" id="KW-0560">Oxidoreductase</keyword>
<dbReference type="PANTHER" id="PTHR43656:SF2">
    <property type="entry name" value="BINDING OXIDOREDUCTASE, PUTATIVE (AFU_ORTHOLOGUE AFUA_2G08260)-RELATED"/>
    <property type="match status" value="1"/>
</dbReference>
<feature type="domain" description="NADH:flavin oxidoreductase/NADH oxidase N-terminal" evidence="3">
    <location>
        <begin position="6"/>
        <end position="336"/>
    </location>
</feature>
<dbReference type="InterPro" id="IPR051799">
    <property type="entry name" value="NADH_flavin_oxidoreductase"/>
</dbReference>
<dbReference type="PANTHER" id="PTHR43656">
    <property type="entry name" value="BINDING OXIDOREDUCTASE, PUTATIVE (AFU_ORTHOLOGUE AFUA_2G08260)-RELATED"/>
    <property type="match status" value="1"/>
</dbReference>
<accession>A0A0F9NP68</accession>
<dbReference type="GO" id="GO:0010181">
    <property type="term" value="F:FMN binding"/>
    <property type="evidence" value="ECO:0007669"/>
    <property type="project" value="InterPro"/>
</dbReference>
<dbReference type="AlphaFoldDB" id="A0A0F9NP68"/>
<dbReference type="InterPro" id="IPR001155">
    <property type="entry name" value="OxRdtase_FMN_N"/>
</dbReference>
<dbReference type="SUPFAM" id="SSF51395">
    <property type="entry name" value="FMN-linked oxidoreductases"/>
    <property type="match status" value="1"/>
</dbReference>